<dbReference type="InterPro" id="IPR015421">
    <property type="entry name" value="PyrdxlP-dep_Trfase_major"/>
</dbReference>
<evidence type="ECO:0000256" key="8">
    <source>
        <dbReference type="RuleBase" id="RU004075"/>
    </source>
</evidence>
<gene>
    <name evidence="11" type="ORF">NCTC10723_01236</name>
</gene>
<dbReference type="OrthoDB" id="389074at2"/>
<proteinExistence type="inferred from homology"/>
<evidence type="ECO:0000259" key="10">
    <source>
        <dbReference type="Pfam" id="PF00266"/>
    </source>
</evidence>
<evidence type="ECO:0000313" key="11">
    <source>
        <dbReference type="EMBL" id="STO31777.1"/>
    </source>
</evidence>
<evidence type="ECO:0000256" key="9">
    <source>
        <dbReference type="RuleBase" id="RU004504"/>
    </source>
</evidence>
<dbReference type="Gene3D" id="3.90.1150.10">
    <property type="entry name" value="Aspartate Aminotransferase, domain 1"/>
    <property type="match status" value="1"/>
</dbReference>
<dbReference type="RefSeq" id="WP_115270394.1">
    <property type="nucleotide sequence ID" value="NZ_CASFEE010000010.1"/>
</dbReference>
<evidence type="ECO:0000256" key="4">
    <source>
        <dbReference type="ARBA" id="ARBA00022679"/>
    </source>
</evidence>
<dbReference type="Pfam" id="PF00266">
    <property type="entry name" value="Aminotran_5"/>
    <property type="match status" value="1"/>
</dbReference>
<keyword evidence="4" id="KW-0808">Transferase</keyword>
<dbReference type="InterPro" id="IPR024169">
    <property type="entry name" value="SP_NH2Trfase/AEP_transaminase"/>
</dbReference>
<dbReference type="GO" id="GO:0016491">
    <property type="term" value="F:oxidoreductase activity"/>
    <property type="evidence" value="ECO:0007669"/>
    <property type="project" value="UniProtKB-KW"/>
</dbReference>
<protein>
    <submittedName>
        <fullName evidence="11">Soluble hydrogenase 42 kDa subunit</fullName>
        <ecNumber evidence="11">1.12.-.-</ecNumber>
    </submittedName>
</protein>
<dbReference type="GO" id="GO:0004760">
    <property type="term" value="F:L-serine-pyruvate transaminase activity"/>
    <property type="evidence" value="ECO:0007669"/>
    <property type="project" value="TreeGrafter"/>
</dbReference>
<evidence type="ECO:0000256" key="3">
    <source>
        <dbReference type="ARBA" id="ARBA00022576"/>
    </source>
</evidence>
<dbReference type="GO" id="GO:0008453">
    <property type="term" value="F:alanine-glyoxylate transaminase activity"/>
    <property type="evidence" value="ECO:0007669"/>
    <property type="project" value="TreeGrafter"/>
</dbReference>
<dbReference type="Gene3D" id="3.40.640.10">
    <property type="entry name" value="Type I PLP-dependent aspartate aminotransferase-like (Major domain)"/>
    <property type="match status" value="1"/>
</dbReference>
<dbReference type="Proteomes" id="UP000255328">
    <property type="component" value="Unassembled WGS sequence"/>
</dbReference>
<organism evidence="11 12">
    <name type="scientific">Fusobacterium necrogenes</name>
    <dbReference type="NCBI Taxonomy" id="858"/>
    <lineage>
        <taxon>Bacteria</taxon>
        <taxon>Fusobacteriati</taxon>
        <taxon>Fusobacteriota</taxon>
        <taxon>Fusobacteriia</taxon>
        <taxon>Fusobacteriales</taxon>
        <taxon>Fusobacteriaceae</taxon>
        <taxon>Fusobacterium</taxon>
    </lineage>
</organism>
<dbReference type="PIRSF" id="PIRSF000524">
    <property type="entry name" value="SPT"/>
    <property type="match status" value="1"/>
</dbReference>
<evidence type="ECO:0000256" key="6">
    <source>
        <dbReference type="PIRSR" id="PIRSR000524-1"/>
    </source>
</evidence>
<dbReference type="EMBL" id="UGGU01000003">
    <property type="protein sequence ID" value="STO31777.1"/>
    <property type="molecule type" value="Genomic_DNA"/>
</dbReference>
<feature type="binding site" evidence="6">
    <location>
        <position position="341"/>
    </location>
    <ligand>
        <name>substrate</name>
    </ligand>
</feature>
<evidence type="ECO:0000256" key="7">
    <source>
        <dbReference type="PIRSR" id="PIRSR000524-50"/>
    </source>
</evidence>
<reference evidence="11 12" key="1">
    <citation type="submission" date="2018-06" db="EMBL/GenBank/DDBJ databases">
        <authorList>
            <consortium name="Pathogen Informatics"/>
            <person name="Doyle S."/>
        </authorList>
    </citation>
    <scope>NUCLEOTIDE SEQUENCE [LARGE SCALE GENOMIC DNA]</scope>
    <source>
        <strain evidence="11 12">NCTC10723</strain>
    </source>
</reference>
<dbReference type="SUPFAM" id="SSF53383">
    <property type="entry name" value="PLP-dependent transferases"/>
    <property type="match status" value="1"/>
</dbReference>
<comment type="similarity">
    <text evidence="2 8">Belongs to the class-V pyridoxal-phosphate-dependent aminotransferase family.</text>
</comment>
<keyword evidence="11" id="KW-0560">Oxidoreductase</keyword>
<evidence type="ECO:0000313" key="12">
    <source>
        <dbReference type="Proteomes" id="UP000255328"/>
    </source>
</evidence>
<dbReference type="InterPro" id="IPR020578">
    <property type="entry name" value="Aminotrans_V_PyrdxlP_BS"/>
</dbReference>
<dbReference type="AlphaFoldDB" id="A0A377GXQ5"/>
<accession>A0A377GXQ5</accession>
<dbReference type="PROSITE" id="PS00595">
    <property type="entry name" value="AA_TRANSFER_CLASS_5"/>
    <property type="match status" value="1"/>
</dbReference>
<comment type="cofactor">
    <cofactor evidence="1 7 9">
        <name>pyridoxal 5'-phosphate</name>
        <dbReference type="ChEBI" id="CHEBI:597326"/>
    </cofactor>
</comment>
<keyword evidence="3" id="KW-0032">Aminotransferase</keyword>
<dbReference type="PANTHER" id="PTHR21152:SF24">
    <property type="entry name" value="ALANINE--GLYOXYLATE AMINOTRANSFERASE 1"/>
    <property type="match status" value="1"/>
</dbReference>
<sequence>MKRANYLMMTPGPTMVRENVLHARGDYYGNSDFDLKFFEFYEQLCKKIGKIFGAKKAQTIVMAGEGMLGLDSACVSLTEKGDKVLVISNGVYGAGFKDLIECYGGEVTLFESDPENKIDTDKLRVFLEQNKDVGYKYATIVHCDTPSGVLNDIKDICKTLKSMGIMTVVDSVSSVGGVKLEVDEWGIDIALGASQKVLSAATGLTVMTISEDAWKVIETRKTPIPSFYCNLSLWKNCVEEKLFPYTMPMTAIVALGVAVDNMFEEGLDKVIERHYKAAEYTRAKLTDLGLKLYLKGGFSPTVTAFYLPKGYELEEVYSHMLKHHEVMLGKSYGYLADKVLRIGHMGENARYFRLDYTIRALEKTLLELKK</sequence>
<feature type="domain" description="Aminotransferase class V" evidence="10">
    <location>
        <begin position="11"/>
        <end position="312"/>
    </location>
</feature>
<dbReference type="GO" id="GO:0019265">
    <property type="term" value="P:glycine biosynthetic process, by transamination of glyoxylate"/>
    <property type="evidence" value="ECO:0007669"/>
    <property type="project" value="TreeGrafter"/>
</dbReference>
<evidence type="ECO:0000256" key="2">
    <source>
        <dbReference type="ARBA" id="ARBA00009236"/>
    </source>
</evidence>
<dbReference type="InterPro" id="IPR015424">
    <property type="entry name" value="PyrdxlP-dep_Trfase"/>
</dbReference>
<name>A0A377GXQ5_9FUSO</name>
<keyword evidence="5 7" id="KW-0663">Pyridoxal phosphate</keyword>
<evidence type="ECO:0000256" key="5">
    <source>
        <dbReference type="ARBA" id="ARBA00022898"/>
    </source>
</evidence>
<evidence type="ECO:0000256" key="1">
    <source>
        <dbReference type="ARBA" id="ARBA00001933"/>
    </source>
</evidence>
<feature type="modified residue" description="N6-(pyridoxal phosphate)lysine" evidence="7">
    <location>
        <position position="196"/>
    </location>
</feature>
<dbReference type="EC" id="1.12.-.-" evidence="11"/>
<dbReference type="InterPro" id="IPR015422">
    <property type="entry name" value="PyrdxlP-dep_Trfase_small"/>
</dbReference>
<dbReference type="InterPro" id="IPR000192">
    <property type="entry name" value="Aminotrans_V_dom"/>
</dbReference>
<keyword evidence="12" id="KW-1185">Reference proteome</keyword>
<dbReference type="PANTHER" id="PTHR21152">
    <property type="entry name" value="AMINOTRANSFERASE CLASS V"/>
    <property type="match status" value="1"/>
</dbReference>